<proteinExistence type="predicted"/>
<dbReference type="Gene3D" id="3.40.50.1580">
    <property type="entry name" value="Nucleoside phosphorylase domain"/>
    <property type="match status" value="1"/>
</dbReference>
<evidence type="ECO:0000313" key="3">
    <source>
        <dbReference type="EMBL" id="PLR28188.1"/>
    </source>
</evidence>
<dbReference type="Pfam" id="PF01048">
    <property type="entry name" value="PNP_UDP_1"/>
    <property type="match status" value="1"/>
</dbReference>
<dbReference type="RefSeq" id="WP_101716741.1">
    <property type="nucleotide sequence ID" value="NZ_PJRS01000010.1"/>
</dbReference>
<comment type="caution">
    <text evidence="3">The sequence shown here is derived from an EMBL/GenBank/DDBJ whole genome shotgun (WGS) entry which is preliminary data.</text>
</comment>
<accession>A0A2N5DQ50</accession>
<dbReference type="SUPFAM" id="SSF53167">
    <property type="entry name" value="Purine and uridine phosphorylases"/>
    <property type="match status" value="1"/>
</dbReference>
<feature type="domain" description="Nucleoside phosphorylase" evidence="2">
    <location>
        <begin position="32"/>
        <end position="298"/>
    </location>
</feature>
<dbReference type="OrthoDB" id="6677713at2"/>
<dbReference type="InterPro" id="IPR035994">
    <property type="entry name" value="Nucleoside_phosphorylase_sf"/>
</dbReference>
<dbReference type="GO" id="GO:0003824">
    <property type="term" value="F:catalytic activity"/>
    <property type="evidence" value="ECO:0007669"/>
    <property type="project" value="InterPro"/>
</dbReference>
<keyword evidence="1" id="KW-0732">Signal</keyword>
<feature type="chain" id="PRO_5014988939" evidence="1">
    <location>
        <begin position="23"/>
        <end position="301"/>
    </location>
</feature>
<organism evidence="3 4">
    <name type="scientific">Caulobacter zeae</name>
    <dbReference type="NCBI Taxonomy" id="2055137"/>
    <lineage>
        <taxon>Bacteria</taxon>
        <taxon>Pseudomonadati</taxon>
        <taxon>Pseudomonadota</taxon>
        <taxon>Alphaproteobacteria</taxon>
        <taxon>Caulobacterales</taxon>
        <taxon>Caulobacteraceae</taxon>
        <taxon>Caulobacter</taxon>
    </lineage>
</organism>
<evidence type="ECO:0000259" key="2">
    <source>
        <dbReference type="Pfam" id="PF01048"/>
    </source>
</evidence>
<dbReference type="PANTHER" id="PTHR21234:SF42">
    <property type="entry name" value="PHOSPHORYLASE SUPERFAMILY PROTEIN"/>
    <property type="match status" value="1"/>
</dbReference>
<gene>
    <name evidence="3" type="ORF">SGCZBJ_04060</name>
</gene>
<feature type="signal peptide" evidence="1">
    <location>
        <begin position="1"/>
        <end position="22"/>
    </location>
</feature>
<dbReference type="AlphaFoldDB" id="A0A2N5DQ50"/>
<name>A0A2N5DQ50_9CAUL</name>
<dbReference type="CDD" id="cd09008">
    <property type="entry name" value="MTAN"/>
    <property type="match status" value="1"/>
</dbReference>
<dbReference type="GO" id="GO:0009116">
    <property type="term" value="P:nucleoside metabolic process"/>
    <property type="evidence" value="ECO:0007669"/>
    <property type="project" value="InterPro"/>
</dbReference>
<evidence type="ECO:0000313" key="4">
    <source>
        <dbReference type="Proteomes" id="UP000234479"/>
    </source>
</evidence>
<reference evidence="3 4" key="1">
    <citation type="submission" date="2017-12" db="EMBL/GenBank/DDBJ databases">
        <title>The genome sequence of Caulobacter sp. 410.</title>
        <authorList>
            <person name="Gao J."/>
            <person name="Mao X."/>
            <person name="Sun J."/>
        </authorList>
    </citation>
    <scope>NUCLEOTIDE SEQUENCE [LARGE SCALE GENOMIC DNA]</scope>
    <source>
        <strain evidence="3 4">410</strain>
    </source>
</reference>
<keyword evidence="4" id="KW-1185">Reference proteome</keyword>
<dbReference type="PANTHER" id="PTHR21234">
    <property type="entry name" value="PURINE NUCLEOSIDE PHOSPHORYLASE"/>
    <property type="match status" value="1"/>
</dbReference>
<protein>
    <submittedName>
        <fullName evidence="3">Phosphorylase</fullName>
    </submittedName>
</protein>
<evidence type="ECO:0000256" key="1">
    <source>
        <dbReference type="SAM" id="SignalP"/>
    </source>
</evidence>
<sequence>MRIVPTFALTCAALLAPLASQAAERLDAAPRTAVVSAFPPEMAALEAATSGKQEFTAAGARFVTGTLEGKPVVLFLSGISMVNAAMTTQAALDRFHVTRIVFSGVAGGADPELEVGDVVAPETWAQTSEMAYAREVPGGFAPTPGLVSDLPNFGMMHPRAVTVNQDPAKAEDRLSFAADPELIALARKSVEGLALKRCAADQCLTKPPKVVVGGAGGSGPVFVDNAAFRDYAHKTFGARVLDMESAAVAQVAYVNKTPFIAFRSLSDLAGGDPATNQFPVFLRLAADNSATVVRAFVKALP</sequence>
<dbReference type="InterPro" id="IPR000845">
    <property type="entry name" value="Nucleoside_phosphorylase_d"/>
</dbReference>
<dbReference type="EMBL" id="PJRS01000010">
    <property type="protein sequence ID" value="PLR28188.1"/>
    <property type="molecule type" value="Genomic_DNA"/>
</dbReference>
<dbReference type="Proteomes" id="UP000234479">
    <property type="component" value="Unassembled WGS sequence"/>
</dbReference>